<evidence type="ECO:0000313" key="6">
    <source>
        <dbReference type="Proteomes" id="UP001240236"/>
    </source>
</evidence>
<dbReference type="Gene3D" id="1.10.10.10">
    <property type="entry name" value="Winged helix-like DNA-binding domain superfamily/Winged helix DNA-binding domain"/>
    <property type="match status" value="1"/>
</dbReference>
<proteinExistence type="predicted"/>
<evidence type="ECO:0000256" key="1">
    <source>
        <dbReference type="ARBA" id="ARBA00023015"/>
    </source>
</evidence>
<dbReference type="InterPro" id="IPR000524">
    <property type="entry name" value="Tscrpt_reg_HTH_GntR"/>
</dbReference>
<dbReference type="PANTHER" id="PTHR44846:SF1">
    <property type="entry name" value="MANNOSYL-D-GLYCERATE TRANSPORT_METABOLISM SYSTEM REPRESSOR MNGR-RELATED"/>
    <property type="match status" value="1"/>
</dbReference>
<name>A0AAE3W2U6_9ACTN</name>
<dbReference type="SUPFAM" id="SSF46785">
    <property type="entry name" value="Winged helix' DNA-binding domain"/>
    <property type="match status" value="1"/>
</dbReference>
<dbReference type="CDD" id="cd07377">
    <property type="entry name" value="WHTH_GntR"/>
    <property type="match status" value="1"/>
</dbReference>
<evidence type="ECO:0000313" key="5">
    <source>
        <dbReference type="EMBL" id="MDQ0368526.1"/>
    </source>
</evidence>
<evidence type="ECO:0000259" key="4">
    <source>
        <dbReference type="PROSITE" id="PS50949"/>
    </source>
</evidence>
<dbReference type="GO" id="GO:0003700">
    <property type="term" value="F:DNA-binding transcription factor activity"/>
    <property type="evidence" value="ECO:0007669"/>
    <property type="project" value="InterPro"/>
</dbReference>
<dbReference type="PANTHER" id="PTHR44846">
    <property type="entry name" value="MANNOSYL-D-GLYCERATE TRANSPORT/METABOLISM SYSTEM REPRESSOR MNGR-RELATED"/>
    <property type="match status" value="1"/>
</dbReference>
<protein>
    <submittedName>
        <fullName evidence="5">GntR family transcriptional regulator</fullName>
    </submittedName>
</protein>
<reference evidence="5 6" key="1">
    <citation type="submission" date="2023-07" db="EMBL/GenBank/DDBJ databases">
        <title>Sequencing the genomes of 1000 actinobacteria strains.</title>
        <authorList>
            <person name="Klenk H.-P."/>
        </authorList>
    </citation>
    <scope>NUCLEOTIDE SEQUENCE [LARGE SCALE GENOMIC DNA]</scope>
    <source>
        <strain evidence="5 6">DSM 44709</strain>
    </source>
</reference>
<organism evidence="5 6">
    <name type="scientific">Catenuloplanes indicus</name>
    <dbReference type="NCBI Taxonomy" id="137267"/>
    <lineage>
        <taxon>Bacteria</taxon>
        <taxon>Bacillati</taxon>
        <taxon>Actinomycetota</taxon>
        <taxon>Actinomycetes</taxon>
        <taxon>Micromonosporales</taxon>
        <taxon>Micromonosporaceae</taxon>
        <taxon>Catenuloplanes</taxon>
    </lineage>
</organism>
<keyword evidence="2" id="KW-0238">DNA-binding</keyword>
<dbReference type="Pfam" id="PF00392">
    <property type="entry name" value="GntR"/>
    <property type="match status" value="1"/>
</dbReference>
<dbReference type="Proteomes" id="UP001240236">
    <property type="component" value="Unassembled WGS sequence"/>
</dbReference>
<evidence type="ECO:0000256" key="3">
    <source>
        <dbReference type="ARBA" id="ARBA00023163"/>
    </source>
</evidence>
<evidence type="ECO:0000256" key="2">
    <source>
        <dbReference type="ARBA" id="ARBA00023125"/>
    </source>
</evidence>
<dbReference type="InterPro" id="IPR036390">
    <property type="entry name" value="WH_DNA-bd_sf"/>
</dbReference>
<dbReference type="AlphaFoldDB" id="A0AAE3W2U6"/>
<dbReference type="EMBL" id="JAUSUZ010000001">
    <property type="protein sequence ID" value="MDQ0368526.1"/>
    <property type="molecule type" value="Genomic_DNA"/>
</dbReference>
<dbReference type="SMART" id="SM00345">
    <property type="entry name" value="HTH_GNTR"/>
    <property type="match status" value="1"/>
</dbReference>
<dbReference type="RefSeq" id="WP_307243134.1">
    <property type="nucleotide sequence ID" value="NZ_JAUSUZ010000001.1"/>
</dbReference>
<accession>A0AAE3W2U6</accession>
<dbReference type="SMART" id="SM00866">
    <property type="entry name" value="UTRA"/>
    <property type="match status" value="1"/>
</dbReference>
<keyword evidence="6" id="KW-1185">Reference proteome</keyword>
<dbReference type="InterPro" id="IPR011663">
    <property type="entry name" value="UTRA"/>
</dbReference>
<dbReference type="InterPro" id="IPR036388">
    <property type="entry name" value="WH-like_DNA-bd_sf"/>
</dbReference>
<dbReference type="InterPro" id="IPR028978">
    <property type="entry name" value="Chorismate_lyase_/UTRA_dom_sf"/>
</dbReference>
<dbReference type="SUPFAM" id="SSF64288">
    <property type="entry name" value="Chorismate lyase-like"/>
    <property type="match status" value="1"/>
</dbReference>
<dbReference type="GO" id="GO:0045892">
    <property type="term" value="P:negative regulation of DNA-templated transcription"/>
    <property type="evidence" value="ECO:0007669"/>
    <property type="project" value="TreeGrafter"/>
</dbReference>
<dbReference type="Pfam" id="PF07702">
    <property type="entry name" value="UTRA"/>
    <property type="match status" value="1"/>
</dbReference>
<keyword evidence="1" id="KW-0805">Transcription regulation</keyword>
<feature type="domain" description="HTH gntR-type" evidence="4">
    <location>
        <begin position="8"/>
        <end position="76"/>
    </location>
</feature>
<dbReference type="InterPro" id="IPR050679">
    <property type="entry name" value="Bact_HTH_transcr_reg"/>
</dbReference>
<comment type="caution">
    <text evidence="5">The sequence shown here is derived from an EMBL/GenBank/DDBJ whole genome shotgun (WGS) entry which is preliminary data.</text>
</comment>
<gene>
    <name evidence="5" type="ORF">J2S42_005195</name>
</gene>
<dbReference type="GO" id="GO:0003677">
    <property type="term" value="F:DNA binding"/>
    <property type="evidence" value="ECO:0007669"/>
    <property type="project" value="UniProtKB-KW"/>
</dbReference>
<dbReference type="PROSITE" id="PS50949">
    <property type="entry name" value="HTH_GNTR"/>
    <property type="match status" value="1"/>
</dbReference>
<keyword evidence="3" id="KW-0804">Transcription</keyword>
<dbReference type="Gene3D" id="3.40.1410.10">
    <property type="entry name" value="Chorismate lyase-like"/>
    <property type="match status" value="1"/>
</dbReference>
<dbReference type="PRINTS" id="PR00035">
    <property type="entry name" value="HTHGNTR"/>
</dbReference>
<sequence>METRERREPKYLTIAADLTARIRAGEYAPGSALPPQRELSAAYGVTLATLRAALARLESDGLLSQQAGRGTFVAEPAAAYQLDSLRSLADDLREQGHVVGTDLIGIAARKAPAWATDALGLPAGERITRVERVRLIAGRPALHQVSWVRAPYGAALLGVDFARTSLYHALAEQGVVVHRARERLRPALLDAPVATLLRQPAGTPVFLSDRVTFGLDDVPVVMDRATILGTVMEIRAERAASGLSLRWHA</sequence>